<evidence type="ECO:0000256" key="1">
    <source>
        <dbReference type="ARBA" id="ARBA00022793"/>
    </source>
</evidence>
<dbReference type="Proteomes" id="UP000654918">
    <property type="component" value="Unassembled WGS sequence"/>
</dbReference>
<evidence type="ECO:0000259" key="5">
    <source>
        <dbReference type="Pfam" id="PF04909"/>
    </source>
</evidence>
<feature type="chain" id="PRO_5034168982" evidence="4">
    <location>
        <begin position="21"/>
        <end position="365"/>
    </location>
</feature>
<protein>
    <submittedName>
        <fullName evidence="6">Amidohydrolase</fullName>
    </submittedName>
</protein>
<evidence type="ECO:0000256" key="4">
    <source>
        <dbReference type="SAM" id="SignalP"/>
    </source>
</evidence>
<dbReference type="SUPFAM" id="SSF51556">
    <property type="entry name" value="Metallo-dependent hydrolases"/>
    <property type="match status" value="1"/>
</dbReference>
<dbReference type="PANTHER" id="PTHR21240">
    <property type="entry name" value="2-AMINO-3-CARBOXYLMUCONATE-6-SEMIALDEHYDE DECARBOXYLASE"/>
    <property type="match status" value="1"/>
</dbReference>
<keyword evidence="4" id="KW-0732">Signal</keyword>
<dbReference type="InterPro" id="IPR032466">
    <property type="entry name" value="Metal_Hydrolase"/>
</dbReference>
<evidence type="ECO:0000256" key="2">
    <source>
        <dbReference type="ARBA" id="ARBA00023239"/>
    </source>
</evidence>
<evidence type="ECO:0000256" key="3">
    <source>
        <dbReference type="RuleBase" id="RU366045"/>
    </source>
</evidence>
<dbReference type="GO" id="GO:0005829">
    <property type="term" value="C:cytosol"/>
    <property type="evidence" value="ECO:0007669"/>
    <property type="project" value="TreeGrafter"/>
</dbReference>
<reference evidence="6" key="1">
    <citation type="journal article" date="2020" name="Phytopathology">
        <title>Genome Sequence Resources of Colletotrichum truncatum, C. plurivorum, C. musicola, and C. sojae: Four Species Pathogenic to Soybean (Glycine max).</title>
        <authorList>
            <person name="Rogerio F."/>
            <person name="Boufleur T.R."/>
            <person name="Ciampi-Guillardi M."/>
            <person name="Sukno S.A."/>
            <person name="Thon M.R."/>
            <person name="Massola Junior N.S."/>
            <person name="Baroncelli R."/>
        </authorList>
    </citation>
    <scope>NUCLEOTIDE SEQUENCE</scope>
    <source>
        <strain evidence="6">LFN00145</strain>
    </source>
</reference>
<dbReference type="GO" id="GO:0016787">
    <property type="term" value="F:hydrolase activity"/>
    <property type="evidence" value="ECO:0007669"/>
    <property type="project" value="UniProtKB-KW"/>
</dbReference>
<keyword evidence="1 3" id="KW-0210">Decarboxylase</keyword>
<dbReference type="GO" id="GO:0016831">
    <property type="term" value="F:carboxy-lyase activity"/>
    <property type="evidence" value="ECO:0007669"/>
    <property type="project" value="UniProtKB-KW"/>
</dbReference>
<dbReference type="InterPro" id="IPR006680">
    <property type="entry name" value="Amidohydro-rel"/>
</dbReference>
<feature type="domain" description="Amidohydrolase-related" evidence="5">
    <location>
        <begin position="105"/>
        <end position="364"/>
    </location>
</feature>
<dbReference type="AlphaFoldDB" id="A0A8H6NA86"/>
<gene>
    <name evidence="6" type="ORF">CPLU01_10421</name>
</gene>
<comment type="caution">
    <text evidence="6">The sequence shown here is derived from an EMBL/GenBank/DDBJ whole genome shotgun (WGS) entry which is preliminary data.</text>
</comment>
<proteinExistence type="inferred from homology"/>
<dbReference type="GO" id="GO:0019748">
    <property type="term" value="P:secondary metabolic process"/>
    <property type="evidence" value="ECO:0007669"/>
    <property type="project" value="TreeGrafter"/>
</dbReference>
<accession>A0A8H6NA86</accession>
<feature type="signal peptide" evidence="4">
    <location>
        <begin position="1"/>
        <end position="20"/>
    </location>
</feature>
<evidence type="ECO:0000313" key="7">
    <source>
        <dbReference type="Proteomes" id="UP000654918"/>
    </source>
</evidence>
<keyword evidence="2 3" id="KW-0456">Lyase</keyword>
<comment type="similarity">
    <text evidence="3">Belongs to the metallo-dependent hydrolases superfamily.</text>
</comment>
<dbReference type="EMBL" id="WIGO01000178">
    <property type="protein sequence ID" value="KAF6825215.1"/>
    <property type="molecule type" value="Genomic_DNA"/>
</dbReference>
<dbReference type="InterPro" id="IPR032465">
    <property type="entry name" value="ACMSD"/>
</dbReference>
<name>A0A8H6NA86_9PEZI</name>
<keyword evidence="7" id="KW-1185">Reference proteome</keyword>
<keyword evidence="6" id="KW-0378">Hydrolase</keyword>
<dbReference type="Gene3D" id="3.20.20.140">
    <property type="entry name" value="Metal-dependent hydrolases"/>
    <property type="match status" value="1"/>
</dbReference>
<sequence length="365" mass="39922">MTIMLSLLLRALLLTSLVWAAPVPDKASEGDSCPDVPYYTLEEHWLSPSLSQMFLASPQNQLFGANMVAPKLQEIGPNRIADMNANNIKIQIISHVPVPEVLSEPAACRTANDELASAIAASPAPARFRGFCILPMALPEDAAEELRRCVTANKFVGALMDAHLGNQSFYDGPAYDPLWAAATSLGVPIYLHPTYPKLEDVTAVGTGLYAPAVEGGYTPAQAETLALTAWGWHERTGMAFLRLYLAGVFDRHPELQVVLGHMGEMVPFFLERSDFYLSRRRQKTLGSVYANNVYITTSGMFSLNPASTIVRNTARSRIMYSVDWPLASNADGAAFMSALRSSCLVSQSEFTQIAYRNAARLLNLE</sequence>
<dbReference type="PANTHER" id="PTHR21240:SF30">
    <property type="entry name" value="AMIDOHYDROLASE-RELATED DOMAIN-CONTAINING PROTEIN-RELATED"/>
    <property type="match status" value="1"/>
</dbReference>
<dbReference type="Pfam" id="PF04909">
    <property type="entry name" value="Amidohydro_2"/>
    <property type="match status" value="1"/>
</dbReference>
<organism evidence="6 7">
    <name type="scientific">Colletotrichum plurivorum</name>
    <dbReference type="NCBI Taxonomy" id="2175906"/>
    <lineage>
        <taxon>Eukaryota</taxon>
        <taxon>Fungi</taxon>
        <taxon>Dikarya</taxon>
        <taxon>Ascomycota</taxon>
        <taxon>Pezizomycotina</taxon>
        <taxon>Sordariomycetes</taxon>
        <taxon>Hypocreomycetidae</taxon>
        <taxon>Glomerellales</taxon>
        <taxon>Glomerellaceae</taxon>
        <taxon>Colletotrichum</taxon>
        <taxon>Colletotrichum orchidearum species complex</taxon>
    </lineage>
</organism>
<evidence type="ECO:0000313" key="6">
    <source>
        <dbReference type="EMBL" id="KAF6825215.1"/>
    </source>
</evidence>